<evidence type="ECO:0000313" key="4">
    <source>
        <dbReference type="Proteomes" id="UP000674179"/>
    </source>
</evidence>
<dbReference type="OrthoDB" id="120976at2759"/>
<accession>A0A836GDQ6</accession>
<dbReference type="InterPro" id="IPR032675">
    <property type="entry name" value="LRR_dom_sf"/>
</dbReference>
<feature type="region of interest" description="Disordered" evidence="1">
    <location>
        <begin position="1363"/>
        <end position="1389"/>
    </location>
</feature>
<dbReference type="InterPro" id="IPR011990">
    <property type="entry name" value="TPR-like_helical_dom_sf"/>
</dbReference>
<feature type="region of interest" description="Disordered" evidence="1">
    <location>
        <begin position="1"/>
        <end position="30"/>
    </location>
</feature>
<evidence type="ECO:0000259" key="2">
    <source>
        <dbReference type="Pfam" id="PF12770"/>
    </source>
</evidence>
<keyword evidence="4" id="KW-1185">Reference proteome</keyword>
<dbReference type="InterPro" id="IPR024983">
    <property type="entry name" value="CHAT_dom"/>
</dbReference>
<sequence>MPSTAPSAALPALGEERRGGGGDTATIAAPASTDGPMDYVALYRQYCAEEGCKANSALVRYIQDRGGHFSLERLNLGSNYLGPKGLRPVLRMIDLCQTIVSINLENNGIDNDAVADLCEVLQRHVSVTSLNLSHNPISFSGGKRLLQLVEANPRITDLRLDGTDIFEGSQSRICMALQHNTAIQSGSGPHMEVNKEVVRPAAAAKTAGCRAPSPPVHRGVGPAIVNTLPAMPPPKATLQAIYHRPLSTGRAAADGGFGSTTATAASEASSRSAWKEAALGRPQPRPPLPAVASQEHKVFPLSKLKGLKTLFAERARMLTEVNRGEASRHAYAVRQELLALEHHGRPTEAAASGAHPCTYPGAAAASVPLLVPLPSAGEEDSSTAHTVGGESAPVSATAAPQHAAPGGGENTAAIQLKGNAHAASPPSSPAGGNVCVSGASASTAEEGARPAGAARPEAHTIEDVLAPGRMMLLTTEEQFTVLFDQGCREYMHRNLDAAYMAWNEAMRVAVSEGQREWMAVVASNLQRLSYELLVEEGASHLEHGELQKAFDAFKLAHDVAVKAKNAAWERDMLTAQQNVQTALFHRCHEAALLLFRRAQKDMCNGAAATTVTEDDYFVLPGTDEMVRHTAAFVREWSCLLVLKEAIVVWAEATRVLARLSKVAAAPLKECVKDAVSQVAAFIAEHHFNATPPTGLTWFGTDAYLYHECILLSELWYDLVACSEQSLQHGLLSAICAAQLGELYVATFQLPQALVQLNKLVTYGRTHRSAVLEATGLTLCGRVHLQRADYALAEAALEEALRLWTELQSDSAAKVLTDDRAAGVWHRYDVALMDASAVTTGESAAASAQTTAAPESAAKTPANAAATVPDGLDGMESAIGQDNGSNRFRVEMHLPTDAVAVLANMCRHYKVCLLLHTYRYSAALEALENSLNEAYSDTLREKLRCNFTLSPSLDEIAAIAGVLKTPLVFYALTAKYNWAAEENVYTAEESLCMWVVAESREMRFVEVNLTRDFKCTLRGLIASLRQRLCVEPEMAMQADIITELPSRSWQEPLRVLYQACIYPILGYVRALDPQLLFGDGIITVVPSGQMWLVPFHALLNVKAGDQYLVEEVAIQMTFSAMQAAFAALSAERAQQRDLHPEVVVVQRDAHHGAANTLFYTPFPPNTDRSEQEGAAVAKMLSEGQVQPTRRRSRHSAPQSATLARKVVLVEDIESLRTVMPRARTVHIATATTAAAPLSQPSPTDKTASLPEDGGGLLMCTTAPMRDVGVMPAAEIAHMELAAEYVILTNTNMSPQHVDGIRDDVLGLARSFFGSGVPCVVAGQWCTPDMKPIVLFRHFYAQRCRPLPTSPADLAAHTVTLAAGSVRASSMRPSSTPQSQHSAREEEREEDREVVRHRALLLARSIRHLLAEEPAMRYQPRVWAGYCCIGTGR</sequence>
<feature type="compositionally biased region" description="Low complexity" evidence="1">
    <location>
        <begin position="1"/>
        <end position="13"/>
    </location>
</feature>
<dbReference type="SUPFAM" id="SSF48452">
    <property type="entry name" value="TPR-like"/>
    <property type="match status" value="1"/>
</dbReference>
<evidence type="ECO:0000256" key="1">
    <source>
        <dbReference type="SAM" id="MobiDB-lite"/>
    </source>
</evidence>
<dbReference type="Proteomes" id="UP000674179">
    <property type="component" value="Chromosome 21"/>
</dbReference>
<gene>
    <name evidence="3" type="ORF">CUR178_06154</name>
</gene>
<feature type="domain" description="CHAT" evidence="2">
    <location>
        <begin position="1049"/>
        <end position="1428"/>
    </location>
</feature>
<dbReference type="Pfam" id="PF12770">
    <property type="entry name" value="CHAT"/>
    <property type="match status" value="1"/>
</dbReference>
<dbReference type="RefSeq" id="XP_067693249.1">
    <property type="nucleotide sequence ID" value="XM_067837828.1"/>
</dbReference>
<organism evidence="3 4">
    <name type="scientific">Leishmania enriettii</name>
    <dbReference type="NCBI Taxonomy" id="5663"/>
    <lineage>
        <taxon>Eukaryota</taxon>
        <taxon>Discoba</taxon>
        <taxon>Euglenozoa</taxon>
        <taxon>Kinetoplastea</taxon>
        <taxon>Metakinetoplastina</taxon>
        <taxon>Trypanosomatida</taxon>
        <taxon>Trypanosomatidae</taxon>
        <taxon>Leishmaniinae</taxon>
        <taxon>Leishmania</taxon>
    </lineage>
</organism>
<feature type="region of interest" description="Disordered" evidence="1">
    <location>
        <begin position="253"/>
        <end position="294"/>
    </location>
</feature>
<feature type="region of interest" description="Disordered" evidence="1">
    <location>
        <begin position="1232"/>
        <end position="1251"/>
    </location>
</feature>
<dbReference type="PANTHER" id="PTHR48125">
    <property type="entry name" value="LP07818P1"/>
    <property type="match status" value="1"/>
</dbReference>
<dbReference type="SMART" id="SM00368">
    <property type="entry name" value="LRR_RI"/>
    <property type="match status" value="3"/>
</dbReference>
<dbReference type="KEGG" id="lenr:94173338"/>
<reference evidence="3 4" key="1">
    <citation type="submission" date="2021-02" db="EMBL/GenBank/DDBJ databases">
        <title>Leishmania (Mundinia) enrietti genome sequencing and assembly.</title>
        <authorList>
            <person name="Almutairi H."/>
            <person name="Gatherer D."/>
        </authorList>
    </citation>
    <scope>NUCLEOTIDE SEQUENCE [LARGE SCALE GENOMIC DNA]</scope>
    <source>
        <strain evidence="3">CUR178</strain>
    </source>
</reference>
<dbReference type="Gene3D" id="3.80.10.10">
    <property type="entry name" value="Ribonuclease Inhibitor"/>
    <property type="match status" value="1"/>
</dbReference>
<feature type="compositionally biased region" description="Low complexity" evidence="1">
    <location>
        <begin position="253"/>
        <end position="277"/>
    </location>
</feature>
<feature type="compositionally biased region" description="Basic and acidic residues" evidence="1">
    <location>
        <begin position="1380"/>
        <end position="1389"/>
    </location>
</feature>
<dbReference type="GeneID" id="94173338"/>
<name>A0A836GDQ6_LEIEN</name>
<dbReference type="SUPFAM" id="SSF52047">
    <property type="entry name" value="RNI-like"/>
    <property type="match status" value="1"/>
</dbReference>
<feature type="region of interest" description="Disordered" evidence="1">
    <location>
        <begin position="373"/>
        <end position="411"/>
    </location>
</feature>
<evidence type="ECO:0000313" key="3">
    <source>
        <dbReference type="EMBL" id="KAG5480102.1"/>
    </source>
</evidence>
<dbReference type="EMBL" id="JAFHKP010000021">
    <property type="protein sequence ID" value="KAG5480102.1"/>
    <property type="molecule type" value="Genomic_DNA"/>
</dbReference>
<dbReference type="PANTHER" id="PTHR48125:SF10">
    <property type="entry name" value="OS12G0136300 PROTEIN"/>
    <property type="match status" value="1"/>
</dbReference>
<comment type="caution">
    <text evidence="3">The sequence shown here is derived from an EMBL/GenBank/DDBJ whole genome shotgun (WGS) entry which is preliminary data.</text>
</comment>
<protein>
    <recommendedName>
        <fullName evidence="2">CHAT domain-containing protein</fullName>
    </recommendedName>
</protein>
<feature type="region of interest" description="Disordered" evidence="1">
    <location>
        <begin position="1179"/>
        <end position="1199"/>
    </location>
</feature>
<feature type="compositionally biased region" description="Polar residues" evidence="1">
    <location>
        <begin position="1365"/>
        <end position="1379"/>
    </location>
</feature>
<proteinExistence type="predicted"/>